<dbReference type="SUPFAM" id="SSF53850">
    <property type="entry name" value="Periplasmic binding protein-like II"/>
    <property type="match status" value="1"/>
</dbReference>
<dbReference type="PANTHER" id="PTHR30579">
    <property type="entry name" value="TRANSCRIPTIONAL REGULATOR"/>
    <property type="match status" value="1"/>
</dbReference>
<keyword evidence="3" id="KW-0238">DNA-binding</keyword>
<dbReference type="PANTHER" id="PTHR30579:SF3">
    <property type="entry name" value="TRANSCRIPTIONAL REGULATORY PROTEIN"/>
    <property type="match status" value="1"/>
</dbReference>
<feature type="domain" description="HTH lysR-type" evidence="5">
    <location>
        <begin position="12"/>
        <end position="69"/>
    </location>
</feature>
<dbReference type="InterPro" id="IPR005119">
    <property type="entry name" value="LysR_subst-bd"/>
</dbReference>
<keyword evidence="7" id="KW-1185">Reference proteome</keyword>
<keyword evidence="2" id="KW-0805">Transcription regulation</keyword>
<dbReference type="InterPro" id="IPR036390">
    <property type="entry name" value="WH_DNA-bd_sf"/>
</dbReference>
<dbReference type="Pfam" id="PF03466">
    <property type="entry name" value="LysR_substrate"/>
    <property type="match status" value="1"/>
</dbReference>
<evidence type="ECO:0000256" key="4">
    <source>
        <dbReference type="ARBA" id="ARBA00023163"/>
    </source>
</evidence>
<proteinExistence type="inferred from homology"/>
<dbReference type="Proteomes" id="UP000887222">
    <property type="component" value="Unassembled WGS sequence"/>
</dbReference>
<dbReference type="InterPro" id="IPR000847">
    <property type="entry name" value="LysR_HTH_N"/>
</dbReference>
<dbReference type="PROSITE" id="PS50931">
    <property type="entry name" value="HTH_LYSR"/>
    <property type="match status" value="1"/>
</dbReference>
<dbReference type="InterPro" id="IPR050176">
    <property type="entry name" value="LTTR"/>
</dbReference>
<accession>A0ABQ4Q4Z4</accession>
<organism evidence="6 7">
    <name type="scientific">Noviherbaspirillum aridicola</name>
    <dbReference type="NCBI Taxonomy" id="2849687"/>
    <lineage>
        <taxon>Bacteria</taxon>
        <taxon>Pseudomonadati</taxon>
        <taxon>Pseudomonadota</taxon>
        <taxon>Betaproteobacteria</taxon>
        <taxon>Burkholderiales</taxon>
        <taxon>Oxalobacteraceae</taxon>
        <taxon>Noviherbaspirillum</taxon>
    </lineage>
</organism>
<gene>
    <name evidence="6" type="ORF">NCCP691_22730</name>
</gene>
<dbReference type="SUPFAM" id="SSF46785">
    <property type="entry name" value="Winged helix' DNA-binding domain"/>
    <property type="match status" value="1"/>
</dbReference>
<comment type="similarity">
    <text evidence="1">Belongs to the LysR transcriptional regulatory family.</text>
</comment>
<dbReference type="InterPro" id="IPR036388">
    <property type="entry name" value="WH-like_DNA-bd_sf"/>
</dbReference>
<evidence type="ECO:0000313" key="7">
    <source>
        <dbReference type="Proteomes" id="UP000887222"/>
    </source>
</evidence>
<sequence>MKASHASLQSAPDPADLALLLALVRGRTLAAAAARLGVDTSTVFRSIRRLERRLGGPLFERGRQGYAPTELARMLALHAERIESQLQEAREAVWGRGGEAAGLLRITTTDTLLNGLLLPALSRFARLHPGIELELLTANALANLSQRDADVALRATRTPPEHVVGTRLGTLPSGVYAARAYLDGREAPLRLEEADWIALDDSLADHPSARWRRQQYPKLRPRIRCNSVLSVAGAIVNGFGVGVSPCFLLQAHPAVEMIGEPVPALETGLWMLAHPEVRHWQRVRLLFDFLRDELRPRLG</sequence>
<reference evidence="6 7" key="1">
    <citation type="journal article" date="2022" name="Int. J. Syst. Evol. Microbiol.">
        <title>Noviherbaspirillum aridicola sp. nov., isolated from an arid soil in Pakistan.</title>
        <authorList>
            <person name="Khan I.U."/>
            <person name="Saqib M."/>
            <person name="Amin A."/>
            <person name="Hussain F."/>
            <person name="Li L."/>
            <person name="Liu Y.H."/>
            <person name="Fang B.Z."/>
            <person name="Ahmed I."/>
            <person name="Li W.J."/>
        </authorList>
    </citation>
    <scope>NUCLEOTIDE SEQUENCE [LARGE SCALE GENOMIC DNA]</scope>
    <source>
        <strain evidence="6 7">NCCP-691</strain>
    </source>
</reference>
<dbReference type="RefSeq" id="WP_220808420.1">
    <property type="nucleotide sequence ID" value="NZ_BPMK01000009.1"/>
</dbReference>
<evidence type="ECO:0000313" key="6">
    <source>
        <dbReference type="EMBL" id="GIZ52259.1"/>
    </source>
</evidence>
<dbReference type="Pfam" id="PF00126">
    <property type="entry name" value="HTH_1"/>
    <property type="match status" value="1"/>
</dbReference>
<evidence type="ECO:0000256" key="3">
    <source>
        <dbReference type="ARBA" id="ARBA00023125"/>
    </source>
</evidence>
<dbReference type="Gene3D" id="1.10.10.10">
    <property type="entry name" value="Winged helix-like DNA-binding domain superfamily/Winged helix DNA-binding domain"/>
    <property type="match status" value="1"/>
</dbReference>
<evidence type="ECO:0000256" key="2">
    <source>
        <dbReference type="ARBA" id="ARBA00023015"/>
    </source>
</evidence>
<keyword evidence="4" id="KW-0804">Transcription</keyword>
<evidence type="ECO:0000256" key="1">
    <source>
        <dbReference type="ARBA" id="ARBA00009437"/>
    </source>
</evidence>
<protein>
    <submittedName>
        <fullName evidence="6">Transcriptional regulator</fullName>
    </submittedName>
</protein>
<name>A0ABQ4Q4Z4_9BURK</name>
<evidence type="ECO:0000259" key="5">
    <source>
        <dbReference type="PROSITE" id="PS50931"/>
    </source>
</evidence>
<dbReference type="Gene3D" id="3.40.190.290">
    <property type="match status" value="1"/>
</dbReference>
<dbReference type="EMBL" id="BPMK01000009">
    <property type="protein sequence ID" value="GIZ52259.1"/>
    <property type="molecule type" value="Genomic_DNA"/>
</dbReference>
<comment type="caution">
    <text evidence="6">The sequence shown here is derived from an EMBL/GenBank/DDBJ whole genome shotgun (WGS) entry which is preliminary data.</text>
</comment>